<dbReference type="PANTHER" id="PTHR43308">
    <property type="entry name" value="OUTER MEMBRANE PROTEIN ALPHA-RELATED"/>
    <property type="match status" value="1"/>
</dbReference>
<evidence type="ECO:0000259" key="1">
    <source>
        <dbReference type="PROSITE" id="PS51272"/>
    </source>
</evidence>
<feature type="domain" description="SLH" evidence="1">
    <location>
        <begin position="160"/>
        <end position="219"/>
    </location>
</feature>
<dbReference type="Gene3D" id="2.40.128.260">
    <property type="entry name" value="Type IV secretion system, VirB10/TraB/TrbI"/>
    <property type="match status" value="1"/>
</dbReference>
<dbReference type="PROSITE" id="PS51272">
    <property type="entry name" value="SLH"/>
    <property type="match status" value="3"/>
</dbReference>
<keyword evidence="3" id="KW-1185">Reference proteome</keyword>
<dbReference type="AlphaFoldDB" id="A0A6M0RNU8"/>
<dbReference type="InterPro" id="IPR042217">
    <property type="entry name" value="T4SS_VirB10/TrbI"/>
</dbReference>
<evidence type="ECO:0000313" key="3">
    <source>
        <dbReference type="Proteomes" id="UP000481033"/>
    </source>
</evidence>
<protein>
    <submittedName>
        <fullName evidence="2">S-layer homology domain-containing protein</fullName>
    </submittedName>
</protein>
<gene>
    <name evidence="2" type="ORF">DXZ20_20110</name>
</gene>
<proteinExistence type="predicted"/>
<sequence>MVIRPIQDIEHFAYLSKGKHQRALTTDQQQLKRFFFLRLQVGTKPQFLKNYALFLRIFTMLKMRQFQTTTALLLMLGMGAGTLSPLVTPAPVVAQTQTQFTDVSSNYWASQFIMSLAERDIIAGFPDGTFRPDEPVTRAQYAAMVRKAFNLTNIRSSTNFVDVPANYWATAAIDNAYRMGFLSGYPNNVFQPNQNIPRAQVLVSLANGLNYEATTVASADVYRDSRSIPSYATASIAAATEQRLVVNYPDIEVLRPNQTATRADVAAFIYQALASRNQVATVQSPYIVQTRTTTTTSQSSVAAGTTISVDHADGDKIVILPDETLPLTFQVAEAVTNRQGQILIPRNSQIIGELRPASSGSQRGSQFMAQTLVLDDGRRLDIQAQSRIITTTETIRRGASVGEIFAGAVLGSGASTAVASVTGDDEPQTWEVLTGTVAGAIGGLILGRERVEVISINPDNDLMLTVSQTLALSE</sequence>
<dbReference type="Pfam" id="PF00395">
    <property type="entry name" value="SLH"/>
    <property type="match status" value="3"/>
</dbReference>
<dbReference type="Proteomes" id="UP000481033">
    <property type="component" value="Unassembled WGS sequence"/>
</dbReference>
<dbReference type="EMBL" id="QXHD01000004">
    <property type="protein sequence ID" value="NEZ57904.1"/>
    <property type="molecule type" value="Genomic_DNA"/>
</dbReference>
<name>A0A6M0RNU8_9CYAN</name>
<feature type="domain" description="SLH" evidence="1">
    <location>
        <begin position="96"/>
        <end position="159"/>
    </location>
</feature>
<feature type="domain" description="SLH" evidence="1">
    <location>
        <begin position="220"/>
        <end position="283"/>
    </location>
</feature>
<organism evidence="2 3">
    <name type="scientific">Adonisia turfae CCMR0081</name>
    <dbReference type="NCBI Taxonomy" id="2292702"/>
    <lineage>
        <taxon>Bacteria</taxon>
        <taxon>Bacillati</taxon>
        <taxon>Cyanobacteriota</taxon>
        <taxon>Adonisia</taxon>
        <taxon>Adonisia turfae</taxon>
    </lineage>
</organism>
<dbReference type="InterPro" id="IPR001119">
    <property type="entry name" value="SLH_dom"/>
</dbReference>
<accession>A0A6M0RNU8</accession>
<comment type="caution">
    <text evidence="2">The sequence shown here is derived from an EMBL/GenBank/DDBJ whole genome shotgun (WGS) entry which is preliminary data.</text>
</comment>
<dbReference type="InterPro" id="IPR051465">
    <property type="entry name" value="Cell_Envelope_Struct_Comp"/>
</dbReference>
<reference evidence="2 3" key="1">
    <citation type="journal article" date="2020" name="Microb. Ecol.">
        <title>Ecogenomics of the Marine Benthic Filamentous Cyanobacterium Adonisia.</title>
        <authorList>
            <person name="Walter J.M."/>
            <person name="Coutinho F.H."/>
            <person name="Leomil L."/>
            <person name="Hargreaves P.I."/>
            <person name="Campeao M.E."/>
            <person name="Vieira V.V."/>
            <person name="Silva B.S."/>
            <person name="Fistarol G.O."/>
            <person name="Salomon P.S."/>
            <person name="Sawabe T."/>
            <person name="Mino S."/>
            <person name="Hosokawa M."/>
            <person name="Miyashita H."/>
            <person name="Maruyama F."/>
            <person name="van Verk M.C."/>
            <person name="Dutilh B.E."/>
            <person name="Thompson C.C."/>
            <person name="Thompson F.L."/>
        </authorList>
    </citation>
    <scope>NUCLEOTIDE SEQUENCE [LARGE SCALE GENOMIC DNA]</scope>
    <source>
        <strain evidence="2 3">CCMR0081</strain>
    </source>
</reference>
<dbReference type="PANTHER" id="PTHR43308:SF5">
    <property type="entry name" value="S-LAYER PROTEIN _ PEPTIDOGLYCAN ENDO-BETA-N-ACETYLGLUCOSAMINIDASE"/>
    <property type="match status" value="1"/>
</dbReference>
<evidence type="ECO:0000313" key="2">
    <source>
        <dbReference type="EMBL" id="NEZ57904.1"/>
    </source>
</evidence>